<evidence type="ECO:0008006" key="3">
    <source>
        <dbReference type="Google" id="ProtNLM"/>
    </source>
</evidence>
<accession>A0A284VSQ8</accession>
<protein>
    <recommendedName>
        <fullName evidence="3">Periplasmic component of the Tol biopolymer transport system</fullName>
    </recommendedName>
</protein>
<evidence type="ECO:0000313" key="1">
    <source>
        <dbReference type="EMBL" id="SNQ62316.1"/>
    </source>
</evidence>
<organism evidence="1 2">
    <name type="scientific">Candidatus Methanoperedens nitratireducens</name>
    <dbReference type="NCBI Taxonomy" id="1392998"/>
    <lineage>
        <taxon>Archaea</taxon>
        <taxon>Methanobacteriati</taxon>
        <taxon>Methanobacteriota</taxon>
        <taxon>Stenosarchaea group</taxon>
        <taxon>Methanomicrobia</taxon>
        <taxon>Methanosarcinales</taxon>
        <taxon>ANME-2 cluster</taxon>
        <taxon>Candidatus Methanoperedentaceae</taxon>
        <taxon>Candidatus Methanoperedens</taxon>
    </lineage>
</organism>
<dbReference type="Gene3D" id="2.120.10.30">
    <property type="entry name" value="TolB, C-terminal domain"/>
    <property type="match status" value="1"/>
</dbReference>
<gene>
    <name evidence="1" type="ORF">MNV_680005</name>
</gene>
<keyword evidence="2" id="KW-1185">Reference proteome</keyword>
<name>A0A284VSQ8_9EURY</name>
<dbReference type="AlphaFoldDB" id="A0A284VSQ8"/>
<proteinExistence type="predicted"/>
<reference evidence="2" key="1">
    <citation type="submission" date="2017-06" db="EMBL/GenBank/DDBJ databases">
        <authorList>
            <person name="Cremers G."/>
        </authorList>
    </citation>
    <scope>NUCLEOTIDE SEQUENCE [LARGE SCALE GENOMIC DNA]</scope>
</reference>
<sequence length="366" mass="41028">MNLKLMERAIMKIIQMIKLRISRNIRITHIKNVQYRCMKSHLIILALIAIALISGCVQQGTTSGLPEIEDTNDRVISERLIVKFGFFSGIPENFKVSPDSDRVAYIANEGKKQSMVIDGEDNIRYDEIDLDVPVFSPDSKRTAYAAKEGGKWFVVVDGKEGKRYDSILKDRYTPVFSPDSQRVTYLAREGKELFVVADGKEEKHYDNILKYSPVFSPDSMRVAYGAEENGTWFVVVDGKEKQYGGSGRDILTFSSYSKHGGETNMAYKENEVNTGGGMLADKKDGYDSIIEGTLTFSPEGRHVVYGVFDGSRQFVVVDERRGKGYDSIIFTDKGGNIIFDSPDTFHYLALKDGGIYLVLMSTDLLG</sequence>
<dbReference type="InterPro" id="IPR011042">
    <property type="entry name" value="6-blade_b-propeller_TolB-like"/>
</dbReference>
<dbReference type="EMBL" id="FZMP01000216">
    <property type="protein sequence ID" value="SNQ62316.1"/>
    <property type="molecule type" value="Genomic_DNA"/>
</dbReference>
<dbReference type="SUPFAM" id="SSF82171">
    <property type="entry name" value="DPP6 N-terminal domain-like"/>
    <property type="match status" value="1"/>
</dbReference>
<evidence type="ECO:0000313" key="2">
    <source>
        <dbReference type="Proteomes" id="UP000218615"/>
    </source>
</evidence>
<dbReference type="Proteomes" id="UP000218615">
    <property type="component" value="Unassembled WGS sequence"/>
</dbReference>